<dbReference type="InterPro" id="IPR015590">
    <property type="entry name" value="Aldehyde_DH_dom"/>
</dbReference>
<keyword evidence="2 5" id="KW-0560">Oxidoreductase</keyword>
<dbReference type="InterPro" id="IPR016162">
    <property type="entry name" value="Ald_DH_N"/>
</dbReference>
<dbReference type="FunFam" id="3.40.309.10:FF:000009">
    <property type="entry name" value="Aldehyde dehydrogenase A"/>
    <property type="match status" value="1"/>
</dbReference>
<dbReference type="FunFam" id="3.40.605.10:FF:000010">
    <property type="entry name" value="N-succinylglutamate 5-semialdehyde dehydrogenase"/>
    <property type="match status" value="1"/>
</dbReference>
<accession>A0A1J5QUZ8</accession>
<name>A0A1J5QUZ8_9ZZZZ</name>
<dbReference type="NCBIfam" id="NF006916">
    <property type="entry name" value="PRK09407.1"/>
    <property type="match status" value="1"/>
</dbReference>
<keyword evidence="1" id="KW-0521">NADP</keyword>
<evidence type="ECO:0000256" key="1">
    <source>
        <dbReference type="ARBA" id="ARBA00022857"/>
    </source>
</evidence>
<evidence type="ECO:0000256" key="2">
    <source>
        <dbReference type="ARBA" id="ARBA00023002"/>
    </source>
</evidence>
<dbReference type="Pfam" id="PF00171">
    <property type="entry name" value="Aldedh"/>
    <property type="match status" value="1"/>
</dbReference>
<proteinExistence type="predicted"/>
<evidence type="ECO:0000313" key="5">
    <source>
        <dbReference type="EMBL" id="OIQ87510.1"/>
    </source>
</evidence>
<dbReference type="AlphaFoldDB" id="A0A1J5QUZ8"/>
<dbReference type="InterPro" id="IPR016163">
    <property type="entry name" value="Ald_DH_C"/>
</dbReference>
<reference evidence="5" key="1">
    <citation type="submission" date="2016-10" db="EMBL/GenBank/DDBJ databases">
        <title>Sequence of Gallionella enrichment culture.</title>
        <authorList>
            <person name="Poehlein A."/>
            <person name="Muehling M."/>
            <person name="Daniel R."/>
        </authorList>
    </citation>
    <scope>NUCLEOTIDE SEQUENCE</scope>
</reference>
<dbReference type="Gene3D" id="3.40.605.10">
    <property type="entry name" value="Aldehyde Dehydrogenase, Chain A, domain 1"/>
    <property type="match status" value="1"/>
</dbReference>
<feature type="compositionally biased region" description="Basic and acidic residues" evidence="3">
    <location>
        <begin position="1"/>
        <end position="30"/>
    </location>
</feature>
<sequence>MSHEHGPDPLDENAPHGESARPDGPSHADLIDPWTDPRGTYVLEPDDLRSLLARIVVAPGATTRTTHTPFTGGPLAAVPLSTVDDVARAARLARAAQHGWAAVDLAERAAVLLRFHDLVLRDQSDVLDLVQLESGKSRLSAFEEVADVAMVARHYARSGARYLAPRRTPGFAPILTSVRVLRHPVGVVGVISPWNYPFTLSMGDTLPALLAGNAVLLKPDTQTVLTALWGVEQLEAAGLPAGVVQVVVGDGPTIGGAVVDHVDHVSFTGSTATGRTVAARAGERLISASLELGGKNAMYVAEDVDVETAAEGAVRACFSSTGQLCVSVERLYVHEDVADEFVDAFVRRTRALILGADLDYRADVGSLTSAAQLATVTDHVLDALAHGARVLAGGVRRPDLGPLFYEPTVLTDVSREANVFAHETFGPVVSVYRVASDDEAVAAMNEGDLGLNASVWTRDVARGRRLAARVVAGTVNVNEGYAAAWASVAAPQGGARASGLGHRHGAEGIWATTRAQTVALQRGVHGVPGLRSLFPGNPTGVGLGRLYARPGQQVATVFTAALRVMRAMRRA</sequence>
<protein>
    <submittedName>
        <fullName evidence="5">Putative succinate-semialdehyde dehydrogenase [NADP(+)] 2</fullName>
        <ecNumber evidence="5">1.2.1.79</ecNumber>
    </submittedName>
</protein>
<organism evidence="5">
    <name type="scientific">mine drainage metagenome</name>
    <dbReference type="NCBI Taxonomy" id="410659"/>
    <lineage>
        <taxon>unclassified sequences</taxon>
        <taxon>metagenomes</taxon>
        <taxon>ecological metagenomes</taxon>
    </lineage>
</organism>
<dbReference type="PANTHER" id="PTHR11699">
    <property type="entry name" value="ALDEHYDE DEHYDROGENASE-RELATED"/>
    <property type="match status" value="1"/>
</dbReference>
<dbReference type="SUPFAM" id="SSF53720">
    <property type="entry name" value="ALDH-like"/>
    <property type="match status" value="1"/>
</dbReference>
<dbReference type="GO" id="GO:0036243">
    <property type="term" value="F:succinate-semialdehyde dehydrogenase (NADP+) activity"/>
    <property type="evidence" value="ECO:0007669"/>
    <property type="project" value="UniProtKB-EC"/>
</dbReference>
<dbReference type="InterPro" id="IPR016161">
    <property type="entry name" value="Ald_DH/histidinol_DH"/>
</dbReference>
<dbReference type="Gene3D" id="3.40.309.10">
    <property type="entry name" value="Aldehyde Dehydrogenase, Chain A, domain 2"/>
    <property type="match status" value="1"/>
</dbReference>
<feature type="region of interest" description="Disordered" evidence="3">
    <location>
        <begin position="1"/>
        <end position="33"/>
    </location>
</feature>
<gene>
    <name evidence="5" type="primary">gabD2_1</name>
    <name evidence="5" type="ORF">GALL_306380</name>
</gene>
<evidence type="ECO:0000259" key="4">
    <source>
        <dbReference type="Pfam" id="PF00171"/>
    </source>
</evidence>
<feature type="domain" description="Aldehyde dehydrogenase" evidence="4">
    <location>
        <begin position="64"/>
        <end position="518"/>
    </location>
</feature>
<dbReference type="InterPro" id="IPR029510">
    <property type="entry name" value="Ald_DH_CS_GLU"/>
</dbReference>
<comment type="caution">
    <text evidence="5">The sequence shown here is derived from an EMBL/GenBank/DDBJ whole genome shotgun (WGS) entry which is preliminary data.</text>
</comment>
<dbReference type="EMBL" id="MLJW01000419">
    <property type="protein sequence ID" value="OIQ87510.1"/>
    <property type="molecule type" value="Genomic_DNA"/>
</dbReference>
<dbReference type="PROSITE" id="PS00687">
    <property type="entry name" value="ALDEHYDE_DEHYDR_GLU"/>
    <property type="match status" value="1"/>
</dbReference>
<evidence type="ECO:0000256" key="3">
    <source>
        <dbReference type="SAM" id="MobiDB-lite"/>
    </source>
</evidence>
<dbReference type="EC" id="1.2.1.79" evidence="5"/>